<dbReference type="EMBL" id="FNFE01000001">
    <property type="protein sequence ID" value="SDJ55868.1"/>
    <property type="molecule type" value="Genomic_DNA"/>
</dbReference>
<evidence type="ECO:0000313" key="3">
    <source>
        <dbReference type="Proteomes" id="UP000198882"/>
    </source>
</evidence>
<accession>A0A1G8UQ13</accession>
<dbReference type="SUPFAM" id="SSF50346">
    <property type="entry name" value="PRC-barrel domain"/>
    <property type="match status" value="1"/>
</dbReference>
<dbReference type="Proteomes" id="UP000198882">
    <property type="component" value="Unassembled WGS sequence"/>
</dbReference>
<dbReference type="PANTHER" id="PTHR38137">
    <property type="entry name" value="PRC-BARREL DOMAIN PROTEIN"/>
    <property type="match status" value="1"/>
</dbReference>
<proteinExistence type="predicted"/>
<evidence type="ECO:0000313" key="2">
    <source>
        <dbReference type="EMBL" id="SDJ55868.1"/>
    </source>
</evidence>
<reference evidence="3" key="1">
    <citation type="submission" date="2016-10" db="EMBL/GenBank/DDBJ databases">
        <authorList>
            <person name="Varghese N."/>
            <person name="Submissions S."/>
        </authorList>
    </citation>
    <scope>NUCLEOTIDE SEQUENCE [LARGE SCALE GENOMIC DNA]</scope>
    <source>
        <strain evidence="3">B4,CECT 8067,JCM 17497</strain>
    </source>
</reference>
<dbReference type="InterPro" id="IPR011033">
    <property type="entry name" value="PRC_barrel-like_sf"/>
</dbReference>
<dbReference type="AlphaFoldDB" id="A0A1G8UQ13"/>
<dbReference type="RefSeq" id="WP_245724140.1">
    <property type="nucleotide sequence ID" value="NZ_FNFE01000001.1"/>
</dbReference>
<name>A0A1G8UQ13_9EURY</name>
<protein>
    <submittedName>
        <fullName evidence="2">Sporulation protein YlmC, PRC-barrel domain family</fullName>
    </submittedName>
</protein>
<dbReference type="InterPro" id="IPR027275">
    <property type="entry name" value="PRC-brl_dom"/>
</dbReference>
<dbReference type="Gene3D" id="2.30.30.240">
    <property type="entry name" value="PRC-barrel domain"/>
    <property type="match status" value="1"/>
</dbReference>
<gene>
    <name evidence="2" type="ORF">SAMN04515672_0982</name>
</gene>
<feature type="domain" description="PRC-barrel" evidence="1">
    <location>
        <begin position="10"/>
        <end position="89"/>
    </location>
</feature>
<sequence>MSDTDGSRVMVELLAKSLTKKSVVGVDGVDFGTVHNLTLNTTSGKLNDLVVDPSARIKSRSLDFETDENGRLLVPVDRIRVVKDTIVVDY</sequence>
<keyword evidence="3" id="KW-1185">Reference proteome</keyword>
<evidence type="ECO:0000259" key="1">
    <source>
        <dbReference type="Pfam" id="PF05239"/>
    </source>
</evidence>
<organism evidence="2 3">
    <name type="scientific">Natronorubrum texcoconense</name>
    <dbReference type="NCBI Taxonomy" id="1095776"/>
    <lineage>
        <taxon>Archaea</taxon>
        <taxon>Methanobacteriati</taxon>
        <taxon>Methanobacteriota</taxon>
        <taxon>Stenosarchaea group</taxon>
        <taxon>Halobacteria</taxon>
        <taxon>Halobacteriales</taxon>
        <taxon>Natrialbaceae</taxon>
        <taxon>Natronorubrum</taxon>
    </lineage>
</organism>
<dbReference type="PANTHER" id="PTHR38137:SF2">
    <property type="entry name" value="PRC-BARREL DOMAIN-CONTAINING PROTEIN"/>
    <property type="match status" value="1"/>
</dbReference>
<dbReference type="STRING" id="1095776.SAMN04515672_0982"/>
<dbReference type="Pfam" id="PF05239">
    <property type="entry name" value="PRC"/>
    <property type="match status" value="1"/>
</dbReference>